<evidence type="ECO:0000256" key="3">
    <source>
        <dbReference type="PROSITE-ProRule" id="PRU00176"/>
    </source>
</evidence>
<dbReference type="Pfam" id="PF00076">
    <property type="entry name" value="RRM_1"/>
    <property type="match status" value="2"/>
</dbReference>
<gene>
    <name evidence="5" type="ORF">CARUB_v10007245mg</name>
</gene>
<dbReference type="GO" id="GO:0003729">
    <property type="term" value="F:mRNA binding"/>
    <property type="evidence" value="ECO:0007669"/>
    <property type="project" value="TreeGrafter"/>
</dbReference>
<dbReference type="EMBL" id="KB870811">
    <property type="protein sequence ID" value="EOA18669.1"/>
    <property type="molecule type" value="Genomic_DNA"/>
</dbReference>
<dbReference type="STRING" id="81985.R0GP68"/>
<proteinExistence type="predicted"/>
<reference evidence="6" key="1">
    <citation type="journal article" date="2013" name="Nat. Genet.">
        <title>The Capsella rubella genome and the genomic consequences of rapid mating system evolution.</title>
        <authorList>
            <person name="Slotte T."/>
            <person name="Hazzouri K.M."/>
            <person name="Agren J.A."/>
            <person name="Koenig D."/>
            <person name="Maumus F."/>
            <person name="Guo Y.L."/>
            <person name="Steige K."/>
            <person name="Platts A.E."/>
            <person name="Escobar J.S."/>
            <person name="Newman L.K."/>
            <person name="Wang W."/>
            <person name="Mandakova T."/>
            <person name="Vello E."/>
            <person name="Smith L.M."/>
            <person name="Henz S.R."/>
            <person name="Steffen J."/>
            <person name="Takuno S."/>
            <person name="Brandvain Y."/>
            <person name="Coop G."/>
            <person name="Andolfatto P."/>
            <person name="Hu T.T."/>
            <person name="Blanchette M."/>
            <person name="Clark R.M."/>
            <person name="Quesneville H."/>
            <person name="Nordborg M."/>
            <person name="Gaut B.S."/>
            <person name="Lysak M.A."/>
            <person name="Jenkins J."/>
            <person name="Grimwood J."/>
            <person name="Chapman J."/>
            <person name="Prochnik S."/>
            <person name="Shu S."/>
            <person name="Rokhsar D."/>
            <person name="Schmutz J."/>
            <person name="Weigel D."/>
            <person name="Wright S.I."/>
        </authorList>
    </citation>
    <scope>NUCLEOTIDE SEQUENCE [LARGE SCALE GENOMIC DNA]</scope>
    <source>
        <strain evidence="6">cv. Monte Gargano</strain>
    </source>
</reference>
<comment type="subcellular location">
    <subcellularLocation>
        <location evidence="1">Nucleus</location>
    </subcellularLocation>
</comment>
<evidence type="ECO:0000256" key="2">
    <source>
        <dbReference type="ARBA" id="ARBA00023242"/>
    </source>
</evidence>
<dbReference type="InterPro" id="IPR051183">
    <property type="entry name" value="U1_U11-U12_snRNP_70-35kDa"/>
</dbReference>
<dbReference type="InterPro" id="IPR012677">
    <property type="entry name" value="Nucleotide-bd_a/b_plait_sf"/>
</dbReference>
<dbReference type="SUPFAM" id="SSF54928">
    <property type="entry name" value="RNA-binding domain, RBD"/>
    <property type="match status" value="2"/>
</dbReference>
<dbReference type="GO" id="GO:0000398">
    <property type="term" value="P:mRNA splicing, via spliceosome"/>
    <property type="evidence" value="ECO:0007669"/>
    <property type="project" value="TreeGrafter"/>
</dbReference>
<dbReference type="Proteomes" id="UP000029121">
    <property type="component" value="Unassembled WGS sequence"/>
</dbReference>
<name>R0GP68_9BRAS</name>
<organism evidence="5 6">
    <name type="scientific">Capsella rubella</name>
    <dbReference type="NCBI Taxonomy" id="81985"/>
    <lineage>
        <taxon>Eukaryota</taxon>
        <taxon>Viridiplantae</taxon>
        <taxon>Streptophyta</taxon>
        <taxon>Embryophyta</taxon>
        <taxon>Tracheophyta</taxon>
        <taxon>Spermatophyta</taxon>
        <taxon>Magnoliopsida</taxon>
        <taxon>eudicotyledons</taxon>
        <taxon>Gunneridae</taxon>
        <taxon>Pentapetalae</taxon>
        <taxon>rosids</taxon>
        <taxon>malvids</taxon>
        <taxon>Brassicales</taxon>
        <taxon>Brassicaceae</taxon>
        <taxon>Camelineae</taxon>
        <taxon>Capsella</taxon>
    </lineage>
</organism>
<feature type="domain" description="RRM" evidence="4">
    <location>
        <begin position="76"/>
        <end position="128"/>
    </location>
</feature>
<sequence length="209" mass="23177">MASSSKESAAKADLFGKRANEDSNLENIQILKKQKETYEEKMTYSGDQLLDEATFCLYAISILVSLGSKCIFGGISVASVRLIVNNEGKHLGYAFVEFASPFGAHKALKEKNGAYLYDHKIYLMSGHDHETPDYVEAVAAQRKTIFVSNLSPQTEISHIINFFKDVGEVVHVRLIVDKKGMHVGSGFVEFSSDNEAEKVRVVYNSNDAK</sequence>
<dbReference type="PROSITE" id="PS50102">
    <property type="entry name" value="RRM"/>
    <property type="match status" value="2"/>
</dbReference>
<keyword evidence="3" id="KW-0694">RNA-binding</keyword>
<dbReference type="InterPro" id="IPR000504">
    <property type="entry name" value="RRM_dom"/>
</dbReference>
<protein>
    <recommendedName>
        <fullName evidence="4">RRM domain-containing protein</fullName>
    </recommendedName>
</protein>
<dbReference type="CDD" id="cd00590">
    <property type="entry name" value="RRM_SF"/>
    <property type="match status" value="2"/>
</dbReference>
<keyword evidence="2" id="KW-0539">Nucleus</keyword>
<dbReference type="InterPro" id="IPR035979">
    <property type="entry name" value="RBD_domain_sf"/>
</dbReference>
<evidence type="ECO:0000256" key="1">
    <source>
        <dbReference type="ARBA" id="ARBA00004123"/>
    </source>
</evidence>
<feature type="domain" description="RRM" evidence="4">
    <location>
        <begin position="143"/>
        <end position="209"/>
    </location>
</feature>
<dbReference type="GO" id="GO:0071004">
    <property type="term" value="C:U2-type prespliceosome"/>
    <property type="evidence" value="ECO:0007669"/>
    <property type="project" value="TreeGrafter"/>
</dbReference>
<dbReference type="eggNOG" id="KOG0123">
    <property type="taxonomic scope" value="Eukaryota"/>
</dbReference>
<evidence type="ECO:0000313" key="5">
    <source>
        <dbReference type="EMBL" id="EOA18669.1"/>
    </source>
</evidence>
<keyword evidence="6" id="KW-1185">Reference proteome</keyword>
<dbReference type="GO" id="GO:0005685">
    <property type="term" value="C:U1 snRNP"/>
    <property type="evidence" value="ECO:0007669"/>
    <property type="project" value="TreeGrafter"/>
</dbReference>
<dbReference type="Gene3D" id="3.30.70.330">
    <property type="match status" value="2"/>
</dbReference>
<dbReference type="SMART" id="SM00360">
    <property type="entry name" value="RRM"/>
    <property type="match status" value="2"/>
</dbReference>
<dbReference type="PANTHER" id="PTHR13952">
    <property type="entry name" value="U1 SMALL NUCLEAR RIBONUCLEOPROTEIN 70 KD"/>
    <property type="match status" value="1"/>
</dbReference>
<dbReference type="GO" id="GO:0030619">
    <property type="term" value="F:U1 snRNA binding"/>
    <property type="evidence" value="ECO:0007669"/>
    <property type="project" value="TreeGrafter"/>
</dbReference>
<evidence type="ECO:0000259" key="4">
    <source>
        <dbReference type="PROSITE" id="PS50102"/>
    </source>
</evidence>
<accession>R0GP68</accession>
<evidence type="ECO:0000313" key="6">
    <source>
        <dbReference type="Proteomes" id="UP000029121"/>
    </source>
</evidence>
<dbReference type="AlphaFoldDB" id="R0GP68"/>
<dbReference type="GO" id="GO:0071011">
    <property type="term" value="C:precatalytic spliceosome"/>
    <property type="evidence" value="ECO:0007669"/>
    <property type="project" value="TreeGrafter"/>
</dbReference>
<dbReference type="PANTHER" id="PTHR13952:SF21">
    <property type="entry name" value="POLYNUCLEOTIDE ADENYLYLTRANSFERASE DOMAIN_RNA RECOGNITION MOTIF PROTEIN-RELATED"/>
    <property type="match status" value="1"/>
</dbReference>